<evidence type="ECO:0000313" key="2">
    <source>
        <dbReference type="EMBL" id="KEZ85310.1"/>
    </source>
</evidence>
<evidence type="ECO:0000259" key="1">
    <source>
        <dbReference type="PROSITE" id="PS51186"/>
    </source>
</evidence>
<dbReference type="PROSITE" id="PS51186">
    <property type="entry name" value="GNAT"/>
    <property type="match status" value="1"/>
</dbReference>
<dbReference type="CDD" id="cd04301">
    <property type="entry name" value="NAT_SF"/>
    <property type="match status" value="1"/>
</dbReference>
<reference evidence="2 4" key="1">
    <citation type="submission" date="2014-07" db="EMBL/GenBank/DDBJ databases">
        <title>Draft genome of Clostridium sulfidigenes 113A isolated from sediments associated with methane hydrate from Krishna Godavari basin.</title>
        <authorList>
            <person name="Honkalas V.S."/>
            <person name="Dabir A.P."/>
            <person name="Arora P."/>
            <person name="Dhakephalkar P.K."/>
        </authorList>
    </citation>
    <scope>NUCLEOTIDE SEQUENCE [LARGE SCALE GENOMIC DNA]</scope>
    <source>
        <strain evidence="2 4">113A</strain>
    </source>
</reference>
<dbReference type="EMBL" id="SVCM01000166">
    <property type="protein sequence ID" value="MBE6061369.1"/>
    <property type="molecule type" value="Genomic_DNA"/>
</dbReference>
<dbReference type="InterPro" id="IPR016181">
    <property type="entry name" value="Acyl_CoA_acyltransferase"/>
</dbReference>
<dbReference type="Pfam" id="PF13673">
    <property type="entry name" value="Acetyltransf_10"/>
    <property type="match status" value="1"/>
</dbReference>
<gene>
    <name evidence="3" type="ORF">E7215_14530</name>
    <name evidence="2" type="ORF">IO99_15420</name>
</gene>
<accession>A0A084J8M6</accession>
<dbReference type="Proteomes" id="UP000768462">
    <property type="component" value="Unassembled WGS sequence"/>
</dbReference>
<protein>
    <submittedName>
        <fullName evidence="3">GNAT family N-acetyltransferase</fullName>
    </submittedName>
    <submittedName>
        <fullName evidence="2">GNAT family acetyltransferase</fullName>
    </submittedName>
</protein>
<evidence type="ECO:0000313" key="4">
    <source>
        <dbReference type="Proteomes" id="UP000028542"/>
    </source>
</evidence>
<keyword evidence="2" id="KW-0808">Transferase</keyword>
<dbReference type="Proteomes" id="UP000028542">
    <property type="component" value="Unassembled WGS sequence"/>
</dbReference>
<dbReference type="Gene3D" id="3.40.630.30">
    <property type="match status" value="1"/>
</dbReference>
<evidence type="ECO:0000313" key="3">
    <source>
        <dbReference type="EMBL" id="MBE6061369.1"/>
    </source>
</evidence>
<feature type="domain" description="N-acetyltransferase" evidence="1">
    <location>
        <begin position="6"/>
        <end position="147"/>
    </location>
</feature>
<organism evidence="2 4">
    <name type="scientific">Clostridium sulfidigenes</name>
    <dbReference type="NCBI Taxonomy" id="318464"/>
    <lineage>
        <taxon>Bacteria</taxon>
        <taxon>Bacillati</taxon>
        <taxon>Bacillota</taxon>
        <taxon>Clostridia</taxon>
        <taxon>Eubacteriales</taxon>
        <taxon>Clostridiaceae</taxon>
        <taxon>Clostridium</taxon>
    </lineage>
</organism>
<dbReference type="InterPro" id="IPR000182">
    <property type="entry name" value="GNAT_dom"/>
</dbReference>
<dbReference type="GO" id="GO:0016747">
    <property type="term" value="F:acyltransferase activity, transferring groups other than amino-acyl groups"/>
    <property type="evidence" value="ECO:0007669"/>
    <property type="project" value="InterPro"/>
</dbReference>
<sequence>MEIKIKKFNELTTEELYKILRVRNEVFVVEQTCIYQDCDNKDYNSYHLYVEEGNEVVGYLRIVNKGISYDEISIGRVLVKETHRNKGLSRKIMLEAIKFIEEKLNSTEIRLSGQVYIKGFYESLGFKQVSEEYLEDDIPHVEMLYKK</sequence>
<reference evidence="3" key="2">
    <citation type="submission" date="2019-04" db="EMBL/GenBank/DDBJ databases">
        <title>Evolution of Biomass-Degrading Anaerobic Consortia Revealed by Metagenomics.</title>
        <authorList>
            <person name="Peng X."/>
        </authorList>
    </citation>
    <scope>NUCLEOTIDE SEQUENCE</scope>
    <source>
        <strain evidence="3">SIG254</strain>
    </source>
</reference>
<dbReference type="SUPFAM" id="SSF55729">
    <property type="entry name" value="Acyl-CoA N-acyltransferases (Nat)"/>
    <property type="match status" value="1"/>
</dbReference>
<dbReference type="eggNOG" id="COG2153">
    <property type="taxonomic scope" value="Bacteria"/>
</dbReference>
<dbReference type="RefSeq" id="WP_035134763.1">
    <property type="nucleotide sequence ID" value="NZ_JPMD01000038.1"/>
</dbReference>
<dbReference type="EMBL" id="JPMD01000038">
    <property type="protein sequence ID" value="KEZ85310.1"/>
    <property type="molecule type" value="Genomic_DNA"/>
</dbReference>
<dbReference type="STRING" id="318464.IO99_15420"/>
<comment type="caution">
    <text evidence="2">The sequence shown here is derived from an EMBL/GenBank/DDBJ whole genome shotgun (WGS) entry which is preliminary data.</text>
</comment>
<proteinExistence type="predicted"/>
<dbReference type="AlphaFoldDB" id="A0A084J8M6"/>
<name>A0A084J8M6_9CLOT</name>
<keyword evidence="4" id="KW-1185">Reference proteome</keyword>